<evidence type="ECO:0000259" key="9">
    <source>
        <dbReference type="Pfam" id="PF18052"/>
    </source>
</evidence>
<feature type="region of interest" description="Disordered" evidence="7">
    <location>
        <begin position="538"/>
        <end position="561"/>
    </location>
</feature>
<dbReference type="InterPro" id="IPR038005">
    <property type="entry name" value="RX-like_CC"/>
</dbReference>
<keyword evidence="2" id="KW-0433">Leucine-rich repeat</keyword>
<feature type="domain" description="Disease resistance N-terminal" evidence="9">
    <location>
        <begin position="12"/>
        <end position="94"/>
    </location>
</feature>
<dbReference type="InterPro" id="IPR055414">
    <property type="entry name" value="LRR_R13L4/SHOC2-like"/>
</dbReference>
<dbReference type="Pfam" id="PF00931">
    <property type="entry name" value="NB-ARC"/>
    <property type="match status" value="1"/>
</dbReference>
<accession>A0A5J9W6P9</accession>
<feature type="compositionally biased region" description="Basic and acidic residues" evidence="7">
    <location>
        <begin position="552"/>
        <end position="561"/>
    </location>
</feature>
<proteinExistence type="inferred from homology"/>
<keyword evidence="6" id="KW-0175">Coiled coil</keyword>
<keyword evidence="4" id="KW-0547">Nucleotide-binding</keyword>
<dbReference type="Pfam" id="PF18052">
    <property type="entry name" value="Rx_N"/>
    <property type="match status" value="1"/>
</dbReference>
<dbReference type="InterPro" id="IPR032675">
    <property type="entry name" value="LRR_dom_sf"/>
</dbReference>
<dbReference type="Gramene" id="TVU43040">
    <property type="protein sequence ID" value="TVU43040"/>
    <property type="gene ID" value="EJB05_09475"/>
</dbReference>
<gene>
    <name evidence="11" type="ORF">EJB05_09475</name>
</gene>
<dbReference type="SUPFAM" id="SSF52047">
    <property type="entry name" value="RNI-like"/>
    <property type="match status" value="1"/>
</dbReference>
<feature type="domain" description="NB-ARC" evidence="8">
    <location>
        <begin position="176"/>
        <end position="217"/>
    </location>
</feature>
<dbReference type="InterPro" id="IPR002182">
    <property type="entry name" value="NB-ARC"/>
</dbReference>
<keyword evidence="5" id="KW-0611">Plant defense</keyword>
<evidence type="ECO:0000313" key="12">
    <source>
        <dbReference type="Proteomes" id="UP000324897"/>
    </source>
</evidence>
<evidence type="ECO:0000256" key="6">
    <source>
        <dbReference type="ARBA" id="ARBA00023054"/>
    </source>
</evidence>
<organism evidence="11 12">
    <name type="scientific">Eragrostis curvula</name>
    <name type="common">weeping love grass</name>
    <dbReference type="NCBI Taxonomy" id="38414"/>
    <lineage>
        <taxon>Eukaryota</taxon>
        <taxon>Viridiplantae</taxon>
        <taxon>Streptophyta</taxon>
        <taxon>Embryophyta</taxon>
        <taxon>Tracheophyta</taxon>
        <taxon>Spermatophyta</taxon>
        <taxon>Magnoliopsida</taxon>
        <taxon>Liliopsida</taxon>
        <taxon>Poales</taxon>
        <taxon>Poaceae</taxon>
        <taxon>PACMAD clade</taxon>
        <taxon>Chloridoideae</taxon>
        <taxon>Eragrostideae</taxon>
        <taxon>Eragrostidinae</taxon>
        <taxon>Eragrostis</taxon>
    </lineage>
</organism>
<dbReference type="InterPro" id="IPR041118">
    <property type="entry name" value="Rx_N"/>
</dbReference>
<evidence type="ECO:0000256" key="2">
    <source>
        <dbReference type="ARBA" id="ARBA00022614"/>
    </source>
</evidence>
<comment type="caution">
    <text evidence="11">The sequence shown here is derived from an EMBL/GenBank/DDBJ whole genome shotgun (WGS) entry which is preliminary data.</text>
</comment>
<keyword evidence="12" id="KW-1185">Reference proteome</keyword>
<comment type="similarity">
    <text evidence="1">Belongs to the disease resistance NB-LRR family.</text>
</comment>
<keyword evidence="3" id="KW-0677">Repeat</keyword>
<name>A0A5J9W6P9_9POAL</name>
<evidence type="ECO:0000256" key="7">
    <source>
        <dbReference type="SAM" id="MobiDB-lite"/>
    </source>
</evidence>
<dbReference type="GO" id="GO:0043531">
    <property type="term" value="F:ADP binding"/>
    <property type="evidence" value="ECO:0007669"/>
    <property type="project" value="InterPro"/>
</dbReference>
<dbReference type="Proteomes" id="UP000324897">
    <property type="component" value="Unassembled WGS sequence"/>
</dbReference>
<dbReference type="Gene3D" id="3.80.10.10">
    <property type="entry name" value="Ribonuclease Inhibitor"/>
    <property type="match status" value="1"/>
</dbReference>
<evidence type="ECO:0000256" key="3">
    <source>
        <dbReference type="ARBA" id="ARBA00022737"/>
    </source>
</evidence>
<sequence length="561" mass="62650">METALVSVSTGVMDRLLSKLSMLLEKYYHKLRGVSKQIKLLRDEMSVMRPALLMLADEEQLNPLTKEWRDELRELAYDAEDCVDDFMTRVDHEEEGPAGILGILSRFKKSLNALTTRHEIANKVEELKARAIEASKGYKRYNFIQPASTNPSTFAIDPRLPALYEDIDRLVGIDGPKKHIIERLFNGSSDELKVVSIVGCGGLGKTTLANQVYHTIKDSITKLPEKIEELQHLQTLDVRETGIRELPPSITRLQRLTHLYVSSRTTFPEGVIGQMQSLEELGEYAVSFKHGNSFQELSMLTKLKTLRIGFSIGSNYMPEFSQRIPIHDVGTLLSSSRSLHNLSISGAFGLPLSLNSWNPPAAPCSLRELCLEHTLIYAVPSWMGTFGNLGVLKLEILIVWPDDVEILGAIPGLVFLGLATTLGSDGNIIVRGSDGFRNLKHFHLGIYACGSHLEFEAGSMPKLEHMVYEFPMHKMECMVGVCRLGLQNLPALSKVEVRIDVHFRHGRLYDPAEATEGSVLWVEYVLEDAVEALPNRPAITVQTGPGPMGSVHQRDEEPLRM</sequence>
<evidence type="ECO:0000256" key="4">
    <source>
        <dbReference type="ARBA" id="ARBA00022741"/>
    </source>
</evidence>
<evidence type="ECO:0000256" key="5">
    <source>
        <dbReference type="ARBA" id="ARBA00022821"/>
    </source>
</evidence>
<evidence type="ECO:0000259" key="8">
    <source>
        <dbReference type="Pfam" id="PF00931"/>
    </source>
</evidence>
<evidence type="ECO:0000313" key="11">
    <source>
        <dbReference type="EMBL" id="TVU43040.1"/>
    </source>
</evidence>
<dbReference type="PANTHER" id="PTHR19338">
    <property type="entry name" value="TRANSLOCASE OF INNER MITOCHONDRIAL MEMBRANE 13 HOMOLOG"/>
    <property type="match status" value="1"/>
</dbReference>
<feature type="domain" description="Disease resistance R13L4/SHOC-2-like LRR" evidence="10">
    <location>
        <begin position="219"/>
        <end position="539"/>
    </location>
</feature>
<dbReference type="PANTHER" id="PTHR19338:SF65">
    <property type="entry name" value="OS06G0163900 PROTEIN"/>
    <property type="match status" value="1"/>
</dbReference>
<dbReference type="OrthoDB" id="664121at2759"/>
<evidence type="ECO:0000259" key="10">
    <source>
        <dbReference type="Pfam" id="PF23598"/>
    </source>
</evidence>
<dbReference type="EMBL" id="RWGY01000005">
    <property type="protein sequence ID" value="TVU43040.1"/>
    <property type="molecule type" value="Genomic_DNA"/>
</dbReference>
<dbReference type="Pfam" id="PF23598">
    <property type="entry name" value="LRR_14"/>
    <property type="match status" value="1"/>
</dbReference>
<dbReference type="CDD" id="cd14798">
    <property type="entry name" value="RX-CC_like"/>
    <property type="match status" value="1"/>
</dbReference>
<evidence type="ECO:0008006" key="13">
    <source>
        <dbReference type="Google" id="ProtNLM"/>
    </source>
</evidence>
<protein>
    <recommendedName>
        <fullName evidence="13">Rx N-terminal domain-containing protein</fullName>
    </recommendedName>
</protein>
<reference evidence="11 12" key="1">
    <citation type="journal article" date="2019" name="Sci. Rep.">
        <title>A high-quality genome of Eragrostis curvula grass provides insights into Poaceae evolution and supports new strategies to enhance forage quality.</title>
        <authorList>
            <person name="Carballo J."/>
            <person name="Santos B.A.C.M."/>
            <person name="Zappacosta D."/>
            <person name="Garbus I."/>
            <person name="Selva J.P."/>
            <person name="Gallo C.A."/>
            <person name="Diaz A."/>
            <person name="Albertini E."/>
            <person name="Caccamo M."/>
            <person name="Echenique V."/>
        </authorList>
    </citation>
    <scope>NUCLEOTIDE SEQUENCE [LARGE SCALE GENOMIC DNA]</scope>
    <source>
        <strain evidence="12">cv. Victoria</strain>
        <tissue evidence="11">Leaf</tissue>
    </source>
</reference>
<dbReference type="Gene3D" id="1.20.5.4130">
    <property type="match status" value="1"/>
</dbReference>
<evidence type="ECO:0000256" key="1">
    <source>
        <dbReference type="ARBA" id="ARBA00008894"/>
    </source>
</evidence>
<feature type="non-terminal residue" evidence="11">
    <location>
        <position position="1"/>
    </location>
</feature>
<dbReference type="GO" id="GO:0006952">
    <property type="term" value="P:defense response"/>
    <property type="evidence" value="ECO:0007669"/>
    <property type="project" value="UniProtKB-KW"/>
</dbReference>
<dbReference type="AlphaFoldDB" id="A0A5J9W6P9"/>